<keyword evidence="5 6" id="KW-0539">Nucleus</keyword>
<organism evidence="9 10">
    <name type="scientific">Tripterygium wilfordii</name>
    <name type="common">Thunder God vine</name>
    <dbReference type="NCBI Taxonomy" id="458696"/>
    <lineage>
        <taxon>Eukaryota</taxon>
        <taxon>Viridiplantae</taxon>
        <taxon>Streptophyta</taxon>
        <taxon>Embryophyta</taxon>
        <taxon>Tracheophyta</taxon>
        <taxon>Spermatophyta</taxon>
        <taxon>Magnoliopsida</taxon>
        <taxon>eudicotyledons</taxon>
        <taxon>Gunneridae</taxon>
        <taxon>Pentapetalae</taxon>
        <taxon>rosids</taxon>
        <taxon>fabids</taxon>
        <taxon>Celastrales</taxon>
        <taxon>Celastraceae</taxon>
        <taxon>Tripterygium</taxon>
    </lineage>
</organism>
<evidence type="ECO:0000256" key="5">
    <source>
        <dbReference type="ARBA" id="ARBA00023242"/>
    </source>
</evidence>
<dbReference type="PANTHER" id="PTHR33057">
    <property type="entry name" value="TRANSCRIPTION REPRESSOR OFP7-RELATED"/>
    <property type="match status" value="1"/>
</dbReference>
<keyword evidence="4 6" id="KW-0804">Transcription</keyword>
<sequence length="414" mass="47743">MKWRKKKLSPSLSSSRLPSLSGVFPFSWLSKFKQMSISSEPKLPKGKSKGKKNSAPLSSPKYASSGGNTGRFYSRDGDAFWRLSFGEEGMDGKKGTGVVKSVWCESDDELEFPKSTRLMAGEENRKFTDVRSMRELPRDLKILPRTDAYAKEVVKIRTPRLRNDKDWKLRKIHRGIIEEKLLEAERVSHETVGKSKAAQSDLLERSPASGIGTIEREDSELLAAVNSRKHDYGSFMNSRTEEEIPEWKKLKEMKIEELKSKSGRQRKSLYISREFQRKRAKQSSKVRVNSPRTATKVEMCKIKAIENMKKAKLKMKKERGRAAEEYTSLDSFAVVKCSYDPQKDFRESMMEMIIDKQISQAEDLEQLLACYLTLNSDEYHDLIIKVFRQVWFDLKQARSESSDHELLSEQCNYD</sequence>
<feature type="compositionally biased region" description="Polar residues" evidence="7">
    <location>
        <begin position="55"/>
        <end position="66"/>
    </location>
</feature>
<dbReference type="OrthoDB" id="1928390at2759"/>
<accession>A0A7J7CQD3</accession>
<feature type="region of interest" description="Disordered" evidence="7">
    <location>
        <begin position="1"/>
        <end position="22"/>
    </location>
</feature>
<evidence type="ECO:0000256" key="1">
    <source>
        <dbReference type="ARBA" id="ARBA00004123"/>
    </source>
</evidence>
<dbReference type="NCBIfam" id="TIGR01568">
    <property type="entry name" value="A_thal_3678"/>
    <property type="match status" value="1"/>
</dbReference>
<evidence type="ECO:0000256" key="3">
    <source>
        <dbReference type="ARBA" id="ARBA00023015"/>
    </source>
</evidence>
<feature type="region of interest" description="Disordered" evidence="7">
    <location>
        <begin position="39"/>
        <end position="70"/>
    </location>
</feature>
<protein>
    <recommendedName>
        <fullName evidence="6">Transcription repressor</fullName>
    </recommendedName>
    <alternativeName>
        <fullName evidence="6">Ovate family protein</fullName>
    </alternativeName>
</protein>
<dbReference type="InterPro" id="IPR038933">
    <property type="entry name" value="Ovate"/>
</dbReference>
<dbReference type="GO" id="GO:0005634">
    <property type="term" value="C:nucleus"/>
    <property type="evidence" value="ECO:0007669"/>
    <property type="project" value="UniProtKB-SubCell"/>
</dbReference>
<feature type="domain" description="OVATE" evidence="8">
    <location>
        <begin position="334"/>
        <end position="393"/>
    </location>
</feature>
<dbReference type="Proteomes" id="UP000593562">
    <property type="component" value="Unassembled WGS sequence"/>
</dbReference>
<evidence type="ECO:0000256" key="7">
    <source>
        <dbReference type="SAM" id="MobiDB-lite"/>
    </source>
</evidence>
<dbReference type="InParanoid" id="A0A7J7CQD3"/>
<dbReference type="Pfam" id="PF04844">
    <property type="entry name" value="Ovate"/>
    <property type="match status" value="1"/>
</dbReference>
<evidence type="ECO:0000259" key="8">
    <source>
        <dbReference type="PROSITE" id="PS51754"/>
    </source>
</evidence>
<dbReference type="FunCoup" id="A0A7J7CQD3">
    <property type="interactions" value="50"/>
</dbReference>
<dbReference type="PROSITE" id="PS51754">
    <property type="entry name" value="OVATE"/>
    <property type="match status" value="1"/>
</dbReference>
<keyword evidence="2 6" id="KW-0678">Repressor</keyword>
<reference evidence="9 10" key="1">
    <citation type="journal article" date="2020" name="Nat. Commun.">
        <title>Genome of Tripterygium wilfordii and identification of cytochrome P450 involved in triptolide biosynthesis.</title>
        <authorList>
            <person name="Tu L."/>
            <person name="Su P."/>
            <person name="Zhang Z."/>
            <person name="Gao L."/>
            <person name="Wang J."/>
            <person name="Hu T."/>
            <person name="Zhou J."/>
            <person name="Zhang Y."/>
            <person name="Zhao Y."/>
            <person name="Liu Y."/>
            <person name="Song Y."/>
            <person name="Tong Y."/>
            <person name="Lu Y."/>
            <person name="Yang J."/>
            <person name="Xu C."/>
            <person name="Jia M."/>
            <person name="Peters R.J."/>
            <person name="Huang L."/>
            <person name="Gao W."/>
        </authorList>
    </citation>
    <scope>NUCLEOTIDE SEQUENCE [LARGE SCALE GENOMIC DNA]</scope>
    <source>
        <strain evidence="10">cv. XIE 37</strain>
        <tissue evidence="9">Leaf</tissue>
    </source>
</reference>
<evidence type="ECO:0000256" key="6">
    <source>
        <dbReference type="RuleBase" id="RU367028"/>
    </source>
</evidence>
<dbReference type="PANTHER" id="PTHR33057:SF82">
    <property type="entry name" value="TRANSCRIPTION REPRESSOR OFP5"/>
    <property type="match status" value="1"/>
</dbReference>
<gene>
    <name evidence="9" type="ORF">HS088_TW14G00402</name>
</gene>
<dbReference type="EMBL" id="JAAARO010000014">
    <property type="protein sequence ID" value="KAF5736264.1"/>
    <property type="molecule type" value="Genomic_DNA"/>
</dbReference>
<comment type="subcellular location">
    <subcellularLocation>
        <location evidence="1 6">Nucleus</location>
    </subcellularLocation>
</comment>
<proteinExistence type="predicted"/>
<dbReference type="AlphaFoldDB" id="A0A7J7CQD3"/>
<evidence type="ECO:0000313" key="9">
    <source>
        <dbReference type="EMBL" id="KAF5736264.1"/>
    </source>
</evidence>
<evidence type="ECO:0000256" key="4">
    <source>
        <dbReference type="ARBA" id="ARBA00023163"/>
    </source>
</evidence>
<name>A0A7J7CQD3_TRIWF</name>
<keyword evidence="3 6" id="KW-0805">Transcription regulation</keyword>
<feature type="compositionally biased region" description="Low complexity" evidence="7">
    <location>
        <begin position="9"/>
        <end position="21"/>
    </location>
</feature>
<dbReference type="GO" id="GO:0045892">
    <property type="term" value="P:negative regulation of DNA-templated transcription"/>
    <property type="evidence" value="ECO:0007669"/>
    <property type="project" value="UniProtKB-UniRule"/>
</dbReference>
<comment type="caution">
    <text evidence="9">The sequence shown here is derived from an EMBL/GenBank/DDBJ whole genome shotgun (WGS) entry which is preliminary data.</text>
</comment>
<evidence type="ECO:0000313" key="10">
    <source>
        <dbReference type="Proteomes" id="UP000593562"/>
    </source>
</evidence>
<comment type="function">
    <text evidence="6">Transcriptional repressor that regulates multiple aspects of plant growth and development.</text>
</comment>
<evidence type="ECO:0000256" key="2">
    <source>
        <dbReference type="ARBA" id="ARBA00022491"/>
    </source>
</evidence>
<dbReference type="InterPro" id="IPR006458">
    <property type="entry name" value="Ovate_C"/>
</dbReference>
<keyword evidence="10" id="KW-1185">Reference proteome</keyword>